<dbReference type="Gene3D" id="3.20.20.140">
    <property type="entry name" value="Metal-dependent hydrolases"/>
    <property type="match status" value="1"/>
</dbReference>
<comment type="caution">
    <text evidence="3">The sequence shown here is derived from an EMBL/GenBank/DDBJ whole genome shotgun (WGS) entry which is preliminary data.</text>
</comment>
<name>A0A0J1FKK0_9FIRM</name>
<dbReference type="RefSeq" id="WP_047811933.1">
    <property type="nucleotide sequence ID" value="NZ_LDZY01000020.1"/>
</dbReference>
<dbReference type="PATRIC" id="fig|476652.3.peg.4409"/>
<dbReference type="Gene3D" id="2.30.40.10">
    <property type="entry name" value="Urease, subunit C, domain 1"/>
    <property type="match status" value="1"/>
</dbReference>
<sequence>MRILFKNATIVTMNAQRDVIKGDLLVDGSRIAAVGEVKEPSADQVLDLNGDLLIPGLIQTHIHLCQTLFRGQADDLELLDWLKLRIWPLEGGHDPESIYDSALLGIGELFLGGTTTIVDMETVHHTEHAFEAILSSGLRALAGKVMMDDPSGDVPLSLQETTEASLQESVDLFEKFNGQGNGRLEVAFTPRFVVSCTDTLLKEVSRLAREKKAFVHTHASENRGEIQVVESTRGMRNVVYLDKVGLTGPKLILAHCIWLDETEKDILIQSKTRISHCPSSNLKLASGIAAIPELLERGAEVSLSCDGAPCSNNLDGFREMRHAALMQKPLHGPTAMPAQKVFELATIAGARALGREGDLGSLEVGKKADLAVVSLQGLHTWPNQHVDVYSQLVYQAYPSDVRLTMVDGQIVMKDRQLLTIDVPELKKSATQSLNRVMKRVGMI</sequence>
<dbReference type="SUPFAM" id="SSF51338">
    <property type="entry name" value="Composite domain of metallo-dependent hydrolases"/>
    <property type="match status" value="1"/>
</dbReference>
<dbReference type="AlphaFoldDB" id="A0A0J1FKK0"/>
<dbReference type="PANTHER" id="PTHR43794">
    <property type="entry name" value="AMINOHYDROLASE SSNA-RELATED"/>
    <property type="match status" value="1"/>
</dbReference>
<dbReference type="InterPro" id="IPR006680">
    <property type="entry name" value="Amidohydro-rel"/>
</dbReference>
<evidence type="ECO:0000313" key="4">
    <source>
        <dbReference type="Proteomes" id="UP000036356"/>
    </source>
</evidence>
<dbReference type="SUPFAM" id="SSF51556">
    <property type="entry name" value="Metallo-dependent hydrolases"/>
    <property type="match status" value="1"/>
</dbReference>
<dbReference type="InterPro" id="IPR032466">
    <property type="entry name" value="Metal_Hydrolase"/>
</dbReference>
<feature type="domain" description="Amidohydrolase-related" evidence="2">
    <location>
        <begin position="53"/>
        <end position="411"/>
    </location>
</feature>
<evidence type="ECO:0000313" key="3">
    <source>
        <dbReference type="EMBL" id="KLU63932.1"/>
    </source>
</evidence>
<dbReference type="Pfam" id="PF01979">
    <property type="entry name" value="Amidohydro_1"/>
    <property type="match status" value="1"/>
</dbReference>
<dbReference type="NCBIfam" id="NF005557">
    <property type="entry name" value="PRK07228.1"/>
    <property type="match status" value="1"/>
</dbReference>
<organism evidence="3 4">
    <name type="scientific">Desulfosporosinus acididurans</name>
    <dbReference type="NCBI Taxonomy" id="476652"/>
    <lineage>
        <taxon>Bacteria</taxon>
        <taxon>Bacillati</taxon>
        <taxon>Bacillota</taxon>
        <taxon>Clostridia</taxon>
        <taxon>Eubacteriales</taxon>
        <taxon>Desulfitobacteriaceae</taxon>
        <taxon>Desulfosporosinus</taxon>
    </lineage>
</organism>
<gene>
    <name evidence="3" type="primary">triA</name>
    <name evidence="3" type="ORF">DEAC_c41610</name>
</gene>
<protein>
    <submittedName>
        <fullName evidence="3">Melamine deaminase</fullName>
        <ecNumber evidence="3">3.5.4.-</ecNumber>
    </submittedName>
</protein>
<evidence type="ECO:0000256" key="1">
    <source>
        <dbReference type="ARBA" id="ARBA00022801"/>
    </source>
</evidence>
<keyword evidence="1 3" id="KW-0378">Hydrolase</keyword>
<proteinExistence type="predicted"/>
<dbReference type="EC" id="3.5.4.-" evidence="3"/>
<dbReference type="Proteomes" id="UP000036356">
    <property type="component" value="Unassembled WGS sequence"/>
</dbReference>
<reference evidence="3 4" key="1">
    <citation type="submission" date="2015-06" db="EMBL/GenBank/DDBJ databases">
        <title>Draft genome of the moderately acidophilic sulfate reducer Candidatus Desulfosporosinus acididurans strain M1.</title>
        <authorList>
            <person name="Poehlein A."/>
            <person name="Petzsch P."/>
            <person name="Johnson B.D."/>
            <person name="Schloemann M."/>
            <person name="Daniel R."/>
            <person name="Muehling M."/>
        </authorList>
    </citation>
    <scope>NUCLEOTIDE SEQUENCE [LARGE SCALE GENOMIC DNA]</scope>
    <source>
        <strain evidence="3 4">M1</strain>
    </source>
</reference>
<evidence type="ECO:0000259" key="2">
    <source>
        <dbReference type="Pfam" id="PF01979"/>
    </source>
</evidence>
<dbReference type="STRING" id="476652.DEAC_c41610"/>
<keyword evidence="4" id="KW-1185">Reference proteome</keyword>
<accession>A0A0J1FKK0</accession>
<dbReference type="GO" id="GO:0016810">
    <property type="term" value="F:hydrolase activity, acting on carbon-nitrogen (but not peptide) bonds"/>
    <property type="evidence" value="ECO:0007669"/>
    <property type="project" value="InterPro"/>
</dbReference>
<dbReference type="EMBL" id="LDZY01000020">
    <property type="protein sequence ID" value="KLU63932.1"/>
    <property type="molecule type" value="Genomic_DNA"/>
</dbReference>
<dbReference type="CDD" id="cd01298">
    <property type="entry name" value="ATZ_TRZ_like"/>
    <property type="match status" value="1"/>
</dbReference>
<dbReference type="InterPro" id="IPR011059">
    <property type="entry name" value="Metal-dep_hydrolase_composite"/>
</dbReference>
<dbReference type="InterPro" id="IPR050287">
    <property type="entry name" value="MTA/SAH_deaminase"/>
</dbReference>
<dbReference type="PANTHER" id="PTHR43794:SF11">
    <property type="entry name" value="AMIDOHYDROLASE-RELATED DOMAIN-CONTAINING PROTEIN"/>
    <property type="match status" value="1"/>
</dbReference>